<dbReference type="InterPro" id="IPR036576">
    <property type="entry name" value="WRKY_dom_sf"/>
</dbReference>
<accession>A0A834ZEJ2</accession>
<dbReference type="SUPFAM" id="SSF118290">
    <property type="entry name" value="WRKY DNA-binding domain"/>
    <property type="match status" value="1"/>
</dbReference>
<reference evidence="8 9" key="1">
    <citation type="submission" date="2020-04" db="EMBL/GenBank/DDBJ databases">
        <title>Plant Genome Project.</title>
        <authorList>
            <person name="Zhang R.-G."/>
        </authorList>
    </citation>
    <scope>NUCLEOTIDE SEQUENCE [LARGE SCALE GENOMIC DNA]</scope>
    <source>
        <strain evidence="8">YNK0</strain>
        <tissue evidence="8">Leaf</tissue>
    </source>
</reference>
<evidence type="ECO:0000256" key="5">
    <source>
        <dbReference type="ARBA" id="ARBA00023242"/>
    </source>
</evidence>
<dbReference type="OrthoDB" id="684963at2759"/>
<sequence>MEEETLSLIFKGCKLARDLESNLPYLSNQPKFLSNSCDEIIRAFKMAVDRINTHNASSYDPHMAFGESRESQTSEIAVGVHEWLTSSFTQAMGLLQAQTLAERNPYDVQLLPKRKMGITESPESGAIVIESGATYRDYVNVEGSKRLRSSGGEFQAMDEPDSGRSSGSQRSRKRKDSVEKQTVMVPALRIGNTEIPHNDDFTWRKYGQKDILGSKFPRCTHKNFYGCEAKKQVQRLEDDPNTLEVNYYGKHSCHMSSMAPCVTVPVAPRAPLPSASIPMSRWLSMEFEPSISREDANTRMQMYNEFGCISGAAGPSNVRDRKEVEYPVVNLADAMFNSGSSSNSLDAIFPSMKDKWEPGDKSRDN</sequence>
<protein>
    <recommendedName>
        <fullName evidence="7">WRKY domain-containing protein</fullName>
    </recommendedName>
</protein>
<gene>
    <name evidence="8" type="ORF">HHK36_010556</name>
</gene>
<comment type="caution">
    <text evidence="8">The sequence shown here is derived from an EMBL/GenBank/DDBJ whole genome shotgun (WGS) entry which is preliminary data.</text>
</comment>
<proteinExistence type="predicted"/>
<dbReference type="InterPro" id="IPR003657">
    <property type="entry name" value="WRKY_dom"/>
</dbReference>
<dbReference type="SMART" id="SM00774">
    <property type="entry name" value="WRKY"/>
    <property type="match status" value="1"/>
</dbReference>
<evidence type="ECO:0000259" key="7">
    <source>
        <dbReference type="PROSITE" id="PS50811"/>
    </source>
</evidence>
<feature type="region of interest" description="Disordered" evidence="6">
    <location>
        <begin position="149"/>
        <end position="184"/>
    </location>
</feature>
<dbReference type="Pfam" id="PF03106">
    <property type="entry name" value="WRKY"/>
    <property type="match status" value="1"/>
</dbReference>
<feature type="domain" description="WRKY" evidence="7">
    <location>
        <begin position="198"/>
        <end position="256"/>
    </location>
</feature>
<dbReference type="GO" id="GO:0003700">
    <property type="term" value="F:DNA-binding transcription factor activity"/>
    <property type="evidence" value="ECO:0007669"/>
    <property type="project" value="InterPro"/>
</dbReference>
<feature type="region of interest" description="Disordered" evidence="6">
    <location>
        <begin position="340"/>
        <end position="365"/>
    </location>
</feature>
<dbReference type="Gene3D" id="2.20.25.80">
    <property type="entry name" value="WRKY domain"/>
    <property type="match status" value="1"/>
</dbReference>
<name>A0A834ZEJ2_TETSI</name>
<keyword evidence="3" id="KW-0238">DNA-binding</keyword>
<dbReference type="GO" id="GO:0005634">
    <property type="term" value="C:nucleus"/>
    <property type="evidence" value="ECO:0007669"/>
    <property type="project" value="UniProtKB-SubCell"/>
</dbReference>
<organism evidence="8 9">
    <name type="scientific">Tetracentron sinense</name>
    <name type="common">Spur-leaf</name>
    <dbReference type="NCBI Taxonomy" id="13715"/>
    <lineage>
        <taxon>Eukaryota</taxon>
        <taxon>Viridiplantae</taxon>
        <taxon>Streptophyta</taxon>
        <taxon>Embryophyta</taxon>
        <taxon>Tracheophyta</taxon>
        <taxon>Spermatophyta</taxon>
        <taxon>Magnoliopsida</taxon>
        <taxon>Trochodendrales</taxon>
        <taxon>Trochodendraceae</taxon>
        <taxon>Tetracentron</taxon>
    </lineage>
</organism>
<dbReference type="Proteomes" id="UP000655225">
    <property type="component" value="Unassembled WGS sequence"/>
</dbReference>
<evidence type="ECO:0000256" key="3">
    <source>
        <dbReference type="ARBA" id="ARBA00023125"/>
    </source>
</evidence>
<evidence type="ECO:0000256" key="6">
    <source>
        <dbReference type="SAM" id="MobiDB-lite"/>
    </source>
</evidence>
<keyword evidence="5" id="KW-0539">Nucleus</keyword>
<evidence type="ECO:0000256" key="2">
    <source>
        <dbReference type="ARBA" id="ARBA00023015"/>
    </source>
</evidence>
<dbReference type="PROSITE" id="PS50811">
    <property type="entry name" value="WRKY"/>
    <property type="match status" value="1"/>
</dbReference>
<evidence type="ECO:0000256" key="4">
    <source>
        <dbReference type="ARBA" id="ARBA00023163"/>
    </source>
</evidence>
<dbReference type="EMBL" id="JABCRI010000007">
    <property type="protein sequence ID" value="KAF8402471.1"/>
    <property type="molecule type" value="Genomic_DNA"/>
</dbReference>
<dbReference type="AlphaFoldDB" id="A0A834ZEJ2"/>
<keyword evidence="9" id="KW-1185">Reference proteome</keyword>
<dbReference type="InterPro" id="IPR044810">
    <property type="entry name" value="WRKY_plant"/>
</dbReference>
<keyword evidence="2" id="KW-0805">Transcription regulation</keyword>
<dbReference type="GO" id="GO:0043565">
    <property type="term" value="F:sequence-specific DNA binding"/>
    <property type="evidence" value="ECO:0007669"/>
    <property type="project" value="InterPro"/>
</dbReference>
<keyword evidence="4" id="KW-0804">Transcription</keyword>
<evidence type="ECO:0000256" key="1">
    <source>
        <dbReference type="ARBA" id="ARBA00004123"/>
    </source>
</evidence>
<feature type="compositionally biased region" description="Basic and acidic residues" evidence="6">
    <location>
        <begin position="352"/>
        <end position="365"/>
    </location>
</feature>
<evidence type="ECO:0000313" key="8">
    <source>
        <dbReference type="EMBL" id="KAF8402471.1"/>
    </source>
</evidence>
<dbReference type="OMA" id="HTCHMSA"/>
<comment type="subcellular location">
    <subcellularLocation>
        <location evidence="1">Nucleus</location>
    </subcellularLocation>
</comment>
<evidence type="ECO:0000313" key="9">
    <source>
        <dbReference type="Proteomes" id="UP000655225"/>
    </source>
</evidence>
<dbReference type="PANTHER" id="PTHR31282">
    <property type="entry name" value="WRKY TRANSCRIPTION FACTOR 21-RELATED"/>
    <property type="match status" value="1"/>
</dbReference>